<organism evidence="2 3">
    <name type="scientific">Sphingobium chlorophenolicum</name>
    <dbReference type="NCBI Taxonomy" id="46429"/>
    <lineage>
        <taxon>Bacteria</taxon>
        <taxon>Pseudomonadati</taxon>
        <taxon>Pseudomonadota</taxon>
        <taxon>Alphaproteobacteria</taxon>
        <taxon>Sphingomonadales</taxon>
        <taxon>Sphingomonadaceae</taxon>
        <taxon>Sphingobium</taxon>
    </lineage>
</organism>
<sequence>MGWDRIFAWGALAGVMAAGLSAQAWADTMVVRATGPSAASYKPGSKLADGGSLVLKAGDVVTLLDARGTRTLRGPGSFGVAASAGAAPANSVTLSALLDTKRVRRARTGAVRGGLGDAPVTPPRRPNLWMVDVAQSGTLCVADPAAVRLWRADAAKAATVRIGGEGVQATANFAAGESVAAWPAVAPVREGASYRLNDGAHATEVRFALVGAVPPGLDGVASSLLARQCAAQLDLLVETAALKDGPARN</sequence>
<dbReference type="PATRIC" id="fig|46429.4.peg.3813"/>
<protein>
    <recommendedName>
        <fullName evidence="4">Secreted protein</fullName>
    </recommendedName>
</protein>
<evidence type="ECO:0000313" key="2">
    <source>
        <dbReference type="EMBL" id="KEQ51889.1"/>
    </source>
</evidence>
<feature type="signal peptide" evidence="1">
    <location>
        <begin position="1"/>
        <end position="26"/>
    </location>
</feature>
<dbReference type="EMBL" id="JFHR01000060">
    <property type="protein sequence ID" value="KEQ51889.1"/>
    <property type="molecule type" value="Genomic_DNA"/>
</dbReference>
<dbReference type="Proteomes" id="UP000028411">
    <property type="component" value="Unassembled WGS sequence"/>
</dbReference>
<proteinExistence type="predicted"/>
<keyword evidence="1" id="KW-0732">Signal</keyword>
<comment type="caution">
    <text evidence="2">The sequence shown here is derived from an EMBL/GenBank/DDBJ whole genome shotgun (WGS) entry which is preliminary data.</text>
</comment>
<evidence type="ECO:0008006" key="4">
    <source>
        <dbReference type="Google" id="ProtNLM"/>
    </source>
</evidence>
<name>A0A081R9L6_SPHCR</name>
<evidence type="ECO:0000256" key="1">
    <source>
        <dbReference type="SAM" id="SignalP"/>
    </source>
</evidence>
<dbReference type="RefSeq" id="WP_037455781.1">
    <property type="nucleotide sequence ID" value="NZ_JFHR01000060.1"/>
</dbReference>
<reference evidence="2 3" key="1">
    <citation type="submission" date="2014-02" db="EMBL/GenBank/DDBJ databases">
        <title>Whole genome sequence of Sphingobium chlorophenolicum NBRC 16172.</title>
        <authorList>
            <person name="Gan H.M."/>
            <person name="Gan H.Y."/>
            <person name="Chew T.H."/>
            <person name="Savka M.A."/>
        </authorList>
    </citation>
    <scope>NUCLEOTIDE SEQUENCE [LARGE SCALE GENOMIC DNA]</scope>
    <source>
        <strain evidence="2 3">NBRC 16172</strain>
    </source>
</reference>
<gene>
    <name evidence="2" type="ORF">BV95_03826</name>
</gene>
<dbReference type="AlphaFoldDB" id="A0A081R9L6"/>
<evidence type="ECO:0000313" key="3">
    <source>
        <dbReference type="Proteomes" id="UP000028411"/>
    </source>
</evidence>
<dbReference type="eggNOG" id="ENOG5033GDV">
    <property type="taxonomic scope" value="Bacteria"/>
</dbReference>
<dbReference type="OrthoDB" id="8060097at2"/>
<accession>A0A081R9L6</accession>
<feature type="chain" id="PRO_5001763016" description="Secreted protein" evidence="1">
    <location>
        <begin position="27"/>
        <end position="249"/>
    </location>
</feature>